<sequence>MKVVEEYVRGDGSSIDLEIKYDISSGLLRKWIRMYNANRELVFQMLSSAKC</sequence>
<accession>A0ABR7EY12</accession>
<evidence type="ECO:0000313" key="2">
    <source>
        <dbReference type="Proteomes" id="UP000647235"/>
    </source>
</evidence>
<proteinExistence type="predicted"/>
<evidence type="ECO:0008006" key="3">
    <source>
        <dbReference type="Google" id="ProtNLM"/>
    </source>
</evidence>
<dbReference type="InterPro" id="IPR010921">
    <property type="entry name" value="Trp_repressor/repl_initiator"/>
</dbReference>
<dbReference type="SUPFAM" id="SSF48295">
    <property type="entry name" value="TrpR-like"/>
    <property type="match status" value="1"/>
</dbReference>
<reference evidence="1 2" key="1">
    <citation type="submission" date="2020-08" db="EMBL/GenBank/DDBJ databases">
        <title>Genome public.</title>
        <authorList>
            <person name="Liu C."/>
            <person name="Sun Q."/>
        </authorList>
    </citation>
    <scope>NUCLEOTIDE SEQUENCE [LARGE SCALE GENOMIC DNA]</scope>
    <source>
        <strain evidence="1 2">NSJ-36</strain>
    </source>
</reference>
<comment type="caution">
    <text evidence="1">The sequence shown here is derived from an EMBL/GenBank/DDBJ whole genome shotgun (WGS) entry which is preliminary data.</text>
</comment>
<dbReference type="EMBL" id="JACOOY010000023">
    <property type="protein sequence ID" value="MBC5666233.1"/>
    <property type="molecule type" value="Genomic_DNA"/>
</dbReference>
<keyword evidence="2" id="KW-1185">Reference proteome</keyword>
<organism evidence="1 2">
    <name type="scientific">Dorea hominis</name>
    <dbReference type="NCBI Taxonomy" id="2763040"/>
    <lineage>
        <taxon>Bacteria</taxon>
        <taxon>Bacillati</taxon>
        <taxon>Bacillota</taxon>
        <taxon>Clostridia</taxon>
        <taxon>Lachnospirales</taxon>
        <taxon>Lachnospiraceae</taxon>
        <taxon>Dorea</taxon>
    </lineage>
</organism>
<evidence type="ECO:0000313" key="1">
    <source>
        <dbReference type="EMBL" id="MBC5666233.1"/>
    </source>
</evidence>
<dbReference type="Proteomes" id="UP000647235">
    <property type="component" value="Unassembled WGS sequence"/>
</dbReference>
<name>A0ABR7EY12_9FIRM</name>
<gene>
    <name evidence="1" type="ORF">H8S07_13435</name>
</gene>
<protein>
    <recommendedName>
        <fullName evidence="3">Transposase</fullName>
    </recommendedName>
</protein>